<sequence>MKYLFSEILRNRKSLLFFSLAGILGIQESEAQITAALLDNFNRPNNLSVGVPSSVGGSTWLETETSGSNNYRIRIENNMLVLGSFNSASSGVGSSGLEQASNEVSNQYATTFSQAAAPLNWAFNFRQNRSGTSGFGATTYGVAYILGCNKPVFTDPNAVGYAVVLGNSGSPDYVRLVSFKNGFTVNSNLTTLVSSPEFTETAYYSVKVTYDPCSKSWGLQVRNDGASFADPLTVQEPVLTFSDQTHTNTNLNFTGAAYNHGTANVTAYFDNISVPNSPYFTAQTYTWTGSLSSDFTEPGNWNPTRNCHRNSDILTFNAGGTINLSNVSSQEFGKLLVQNNTALSLKAKAGSTQTLQIAGGNQEDLVVGAGSSLIIDSNDALEISLKTGTTGIIAGNFTFQNTAMNLGRAHRLLVADANALTVTSGAQVNARNLNGEPFGITGTANAVIFKAGSVYISKDGASPFGLATPNSKVVFETGSLYRHEQVGTAPKFDGRVYADFELNVTNALAIIFGTSAPVPTRIDNFTISSGTMNVTLASGSTPLPLQIKGNLTIAPGATFNFNPANAVNTSPISLNGTKKQQISGTLNLGQYANLELNNQAGAELLTPLTIKGNLQFSQGILTLGPVATLTFEDNAATTGAWSGSYVNGRIIKTGDDAFSFPTGKGGYFAPIGISAPQNVTDKFSAEYFPENPVTLFGSLKHDSLGQISSTEYWDLERLAGASEVKVTLSYDPGRSISIADPNELRVAHYKGGDAGWANEGKPEMTTSESSMMLLSTRKMQSSFSPFTFASVASNNPLPVELVNFTAKAGIEIVVLNWTTATEQNAGWFEVERSSNSRDFEKVGEVRAAGNSTQLKQYGFEDKKPGSGVIYYRLKQVDLDGTFTYSKTVALTVKENEFLYLYPNPASEQLTIRLSSSASATIQILNILGQAVWLRNNISGSEVKLDIAQLPAGTYQLIVETENGRATRKFVKVGN</sequence>
<dbReference type="NCBIfam" id="TIGR04183">
    <property type="entry name" value="Por_Secre_tail"/>
    <property type="match status" value="1"/>
</dbReference>
<dbReference type="InterPro" id="IPR001763">
    <property type="entry name" value="Rhodanese-like_dom"/>
</dbReference>
<dbReference type="InterPro" id="IPR026444">
    <property type="entry name" value="Secre_tail"/>
</dbReference>
<evidence type="ECO:0000259" key="1">
    <source>
        <dbReference type="PROSITE" id="PS50206"/>
    </source>
</evidence>
<accession>A0A5N1IR34</accession>
<dbReference type="Pfam" id="PF18962">
    <property type="entry name" value="Por_Secre_tail"/>
    <property type="match status" value="1"/>
</dbReference>
<comment type="caution">
    <text evidence="2">The sequence shown here is derived from an EMBL/GenBank/DDBJ whole genome shotgun (WGS) entry which is preliminary data.</text>
</comment>
<dbReference type="Proteomes" id="UP000326570">
    <property type="component" value="Unassembled WGS sequence"/>
</dbReference>
<reference evidence="2 3" key="1">
    <citation type="submission" date="2019-09" db="EMBL/GenBank/DDBJ databases">
        <title>Genome sequence of Adhaeribacter sp. M2.</title>
        <authorList>
            <person name="Srinivasan S."/>
        </authorList>
    </citation>
    <scope>NUCLEOTIDE SEQUENCE [LARGE SCALE GENOMIC DNA]</scope>
    <source>
        <strain evidence="2 3">M2</strain>
    </source>
</reference>
<feature type="domain" description="Rhodanese" evidence="1">
    <location>
        <begin position="745"/>
        <end position="765"/>
    </location>
</feature>
<dbReference type="AlphaFoldDB" id="A0A5N1IR34"/>
<dbReference type="Gene3D" id="2.60.40.10">
    <property type="entry name" value="Immunoglobulins"/>
    <property type="match status" value="1"/>
</dbReference>
<evidence type="ECO:0000313" key="2">
    <source>
        <dbReference type="EMBL" id="KAA9332615.1"/>
    </source>
</evidence>
<dbReference type="EMBL" id="VTWT01000006">
    <property type="protein sequence ID" value="KAA9332615.1"/>
    <property type="molecule type" value="Genomic_DNA"/>
</dbReference>
<proteinExistence type="predicted"/>
<protein>
    <submittedName>
        <fullName evidence="2">T9SS type A sorting domain-containing protein</fullName>
    </submittedName>
</protein>
<keyword evidence="3" id="KW-1185">Reference proteome</keyword>
<evidence type="ECO:0000313" key="3">
    <source>
        <dbReference type="Proteomes" id="UP000326570"/>
    </source>
</evidence>
<dbReference type="InterPro" id="IPR013783">
    <property type="entry name" value="Ig-like_fold"/>
</dbReference>
<dbReference type="PROSITE" id="PS50206">
    <property type="entry name" value="RHODANESE_3"/>
    <property type="match status" value="1"/>
</dbReference>
<gene>
    <name evidence="2" type="ORF">F0P94_11420</name>
</gene>
<organism evidence="2 3">
    <name type="scientific">Adhaeribacter soli</name>
    <dbReference type="NCBI Taxonomy" id="2607655"/>
    <lineage>
        <taxon>Bacteria</taxon>
        <taxon>Pseudomonadati</taxon>
        <taxon>Bacteroidota</taxon>
        <taxon>Cytophagia</taxon>
        <taxon>Cytophagales</taxon>
        <taxon>Hymenobacteraceae</taxon>
        <taxon>Adhaeribacter</taxon>
    </lineage>
</organism>
<name>A0A5N1IR34_9BACT</name>